<evidence type="ECO:0000256" key="2">
    <source>
        <dbReference type="ARBA" id="ARBA00005417"/>
    </source>
</evidence>
<evidence type="ECO:0000256" key="8">
    <source>
        <dbReference type="ARBA" id="ARBA00022989"/>
    </source>
</evidence>
<dbReference type="InterPro" id="IPR010128">
    <property type="entry name" value="ATPase_T1SS_PrtD-like"/>
</dbReference>
<dbReference type="Gene3D" id="3.40.50.300">
    <property type="entry name" value="P-loop containing nucleotide triphosphate hydrolases"/>
    <property type="match status" value="1"/>
</dbReference>
<keyword evidence="3" id="KW-0813">Transport</keyword>
<dbReference type="GO" id="GO:0005886">
    <property type="term" value="C:plasma membrane"/>
    <property type="evidence" value="ECO:0007669"/>
    <property type="project" value="UniProtKB-SubCell"/>
</dbReference>
<dbReference type="InterPro" id="IPR011527">
    <property type="entry name" value="ABC1_TM_dom"/>
</dbReference>
<feature type="transmembrane region" description="Helical" evidence="10">
    <location>
        <begin position="16"/>
        <end position="38"/>
    </location>
</feature>
<gene>
    <name evidence="13" type="ORF">G3A56_23830</name>
</gene>
<keyword evidence="8 10" id="KW-1133">Transmembrane helix</keyword>
<dbReference type="GO" id="GO:0030256">
    <property type="term" value="C:type I protein secretion system complex"/>
    <property type="evidence" value="ECO:0007669"/>
    <property type="project" value="InterPro"/>
</dbReference>
<evidence type="ECO:0000259" key="12">
    <source>
        <dbReference type="PROSITE" id="PS50929"/>
    </source>
</evidence>
<dbReference type="FunFam" id="3.40.50.300:FF:001444">
    <property type="entry name" value="ABC transporter ATP-binding protein"/>
    <property type="match status" value="1"/>
</dbReference>
<keyword evidence="5 10" id="KW-0812">Transmembrane</keyword>
<dbReference type="GO" id="GO:0034040">
    <property type="term" value="F:ATPase-coupled lipid transmembrane transporter activity"/>
    <property type="evidence" value="ECO:0007669"/>
    <property type="project" value="TreeGrafter"/>
</dbReference>
<dbReference type="EMBL" id="CP048635">
    <property type="protein sequence ID" value="QIB40837.1"/>
    <property type="molecule type" value="Genomic_DNA"/>
</dbReference>
<evidence type="ECO:0000256" key="4">
    <source>
        <dbReference type="ARBA" id="ARBA00022475"/>
    </source>
</evidence>
<evidence type="ECO:0000256" key="3">
    <source>
        <dbReference type="ARBA" id="ARBA00022448"/>
    </source>
</evidence>
<feature type="transmembrane region" description="Helical" evidence="10">
    <location>
        <begin position="58"/>
        <end position="78"/>
    </location>
</feature>
<dbReference type="Pfam" id="PF00664">
    <property type="entry name" value="ABC_membrane"/>
    <property type="match status" value="1"/>
</dbReference>
<protein>
    <submittedName>
        <fullName evidence="13">Type I secretion system permease/ATPase</fullName>
    </submittedName>
</protein>
<dbReference type="Pfam" id="PF00005">
    <property type="entry name" value="ABC_tran"/>
    <property type="match status" value="1"/>
</dbReference>
<dbReference type="CDD" id="cd18586">
    <property type="entry name" value="ABC_6TM_PrtD_like"/>
    <property type="match status" value="1"/>
</dbReference>
<dbReference type="GO" id="GO:0140359">
    <property type="term" value="F:ABC-type transporter activity"/>
    <property type="evidence" value="ECO:0007669"/>
    <property type="project" value="InterPro"/>
</dbReference>
<keyword evidence="9 10" id="KW-0472">Membrane</keyword>
<dbReference type="GO" id="GO:0030253">
    <property type="term" value="P:protein secretion by the type I secretion system"/>
    <property type="evidence" value="ECO:0007669"/>
    <property type="project" value="InterPro"/>
</dbReference>
<dbReference type="NCBIfam" id="TIGR01842">
    <property type="entry name" value="type_I_sec_PrtD"/>
    <property type="match status" value="1"/>
</dbReference>
<evidence type="ECO:0000256" key="9">
    <source>
        <dbReference type="ARBA" id="ARBA00023136"/>
    </source>
</evidence>
<name>A0A7L5BPL8_9HYPH</name>
<dbReference type="SUPFAM" id="SSF90123">
    <property type="entry name" value="ABC transporter transmembrane region"/>
    <property type="match status" value="1"/>
</dbReference>
<dbReference type="PROSITE" id="PS50929">
    <property type="entry name" value="ABC_TM1F"/>
    <property type="match status" value="1"/>
</dbReference>
<feature type="domain" description="ABC transporter" evidence="11">
    <location>
        <begin position="334"/>
        <end position="570"/>
    </location>
</feature>
<evidence type="ECO:0000256" key="1">
    <source>
        <dbReference type="ARBA" id="ARBA00004651"/>
    </source>
</evidence>
<dbReference type="InterPro" id="IPR003593">
    <property type="entry name" value="AAA+_ATPase"/>
</dbReference>
<evidence type="ECO:0000259" key="11">
    <source>
        <dbReference type="PROSITE" id="PS50893"/>
    </source>
</evidence>
<dbReference type="PANTHER" id="PTHR24221">
    <property type="entry name" value="ATP-BINDING CASSETTE SUB-FAMILY B"/>
    <property type="match status" value="1"/>
</dbReference>
<dbReference type="InterPro" id="IPR036640">
    <property type="entry name" value="ABC1_TM_sf"/>
</dbReference>
<evidence type="ECO:0000313" key="14">
    <source>
        <dbReference type="Proteomes" id="UP000464865"/>
    </source>
</evidence>
<dbReference type="InterPro" id="IPR027417">
    <property type="entry name" value="P-loop_NTPase"/>
</dbReference>
<feature type="domain" description="ABC transmembrane type-1" evidence="12">
    <location>
        <begin position="25"/>
        <end position="303"/>
    </location>
</feature>
<organism evidence="13 14">
    <name type="scientific">Rhizobium oryzihabitans</name>
    <dbReference type="NCBI Taxonomy" id="2267833"/>
    <lineage>
        <taxon>Bacteria</taxon>
        <taxon>Pseudomonadati</taxon>
        <taxon>Pseudomonadota</taxon>
        <taxon>Alphaproteobacteria</taxon>
        <taxon>Hyphomicrobiales</taxon>
        <taxon>Rhizobiaceae</taxon>
        <taxon>Rhizobium/Agrobacterium group</taxon>
        <taxon>Rhizobium</taxon>
    </lineage>
</organism>
<dbReference type="PROSITE" id="PS50893">
    <property type="entry name" value="ABC_TRANSPORTER_2"/>
    <property type="match status" value="1"/>
</dbReference>
<feature type="transmembrane region" description="Helical" evidence="10">
    <location>
        <begin position="148"/>
        <end position="174"/>
    </location>
</feature>
<reference evidence="13 14" key="1">
    <citation type="submission" date="2020-02" db="EMBL/GenBank/DDBJ databases">
        <title>Plant-Promoting Endophytic Bacterium Rhizobium oryzihabitans sp. nov., Isolated from the Root of Rice.</title>
        <authorList>
            <person name="zhao J."/>
            <person name="Zhang G."/>
        </authorList>
    </citation>
    <scope>NUCLEOTIDE SEQUENCE [LARGE SCALE GENOMIC DNA]</scope>
    <source>
        <strain evidence="13 14">M15</strain>
    </source>
</reference>
<dbReference type="InterPro" id="IPR003439">
    <property type="entry name" value="ABC_transporter-like_ATP-bd"/>
</dbReference>
<keyword evidence="14" id="KW-1185">Reference proteome</keyword>
<keyword evidence="7" id="KW-0067">ATP-binding</keyword>
<dbReference type="Proteomes" id="UP000464865">
    <property type="component" value="Chromosome M15-12"/>
</dbReference>
<accession>A0A7L5BPL8</accession>
<comment type="subcellular location">
    <subcellularLocation>
        <location evidence="1">Cell membrane</location>
        <topology evidence="1">Multi-pass membrane protein</topology>
    </subcellularLocation>
</comment>
<dbReference type="PANTHER" id="PTHR24221:SF248">
    <property type="entry name" value="ABC TRANSPORTER TRANSMEMBRANE REGION"/>
    <property type="match status" value="1"/>
</dbReference>
<dbReference type="GO" id="GO:0005524">
    <property type="term" value="F:ATP binding"/>
    <property type="evidence" value="ECO:0007669"/>
    <property type="project" value="UniProtKB-KW"/>
</dbReference>
<dbReference type="AlphaFoldDB" id="A0A7L5BPL8"/>
<dbReference type="SMART" id="SM00382">
    <property type="entry name" value="AAA"/>
    <property type="match status" value="1"/>
</dbReference>
<keyword evidence="6" id="KW-0547">Nucleotide-binding</keyword>
<dbReference type="SUPFAM" id="SSF52540">
    <property type="entry name" value="P-loop containing nucleoside triphosphate hydrolases"/>
    <property type="match status" value="1"/>
</dbReference>
<dbReference type="Gene3D" id="1.20.1560.10">
    <property type="entry name" value="ABC transporter type 1, transmembrane domain"/>
    <property type="match status" value="1"/>
</dbReference>
<dbReference type="RefSeq" id="WP_137067624.1">
    <property type="nucleotide sequence ID" value="NZ_CP048635.1"/>
</dbReference>
<evidence type="ECO:0000313" key="13">
    <source>
        <dbReference type="EMBL" id="QIB40837.1"/>
    </source>
</evidence>
<evidence type="ECO:0000256" key="6">
    <source>
        <dbReference type="ARBA" id="ARBA00022741"/>
    </source>
</evidence>
<dbReference type="InterPro" id="IPR017871">
    <property type="entry name" value="ABC_transporter-like_CS"/>
</dbReference>
<dbReference type="GO" id="GO:0016887">
    <property type="term" value="F:ATP hydrolysis activity"/>
    <property type="evidence" value="ECO:0007669"/>
    <property type="project" value="InterPro"/>
</dbReference>
<keyword evidence="4" id="KW-1003">Cell membrane</keyword>
<evidence type="ECO:0000256" key="10">
    <source>
        <dbReference type="SAM" id="Phobius"/>
    </source>
</evidence>
<dbReference type="PROSITE" id="PS00211">
    <property type="entry name" value="ABC_TRANSPORTER_1"/>
    <property type="match status" value="1"/>
</dbReference>
<dbReference type="InterPro" id="IPR047957">
    <property type="entry name" value="ABC_AprD-like_6TM"/>
</dbReference>
<evidence type="ECO:0000256" key="5">
    <source>
        <dbReference type="ARBA" id="ARBA00022692"/>
    </source>
</evidence>
<dbReference type="KEGG" id="roy:G3A56_23830"/>
<comment type="similarity">
    <text evidence="2">Belongs to the ABC transporter superfamily.</text>
</comment>
<proteinExistence type="inferred from homology"/>
<evidence type="ECO:0000256" key="7">
    <source>
        <dbReference type="ARBA" id="ARBA00022840"/>
    </source>
</evidence>
<sequence length="583" mass="62397">MRYNSANNNVRQIRGVFAGCTGAFIGIGLLSALVNILYLTGSLFMMEVYDRVLPSRSLPTLVALFGIVVVLYAFQGLFDGLRGRLLVRISDRLDQVLSSKVYDAMIGLQLRLPVSGRQAQPLRDLDTIRSFLSGSGPTALFDLPWLPFYIAICFAFHFWLGVTALAGAAILTVFTLMTELVSRHPVEEAARHSSKRNRLAETSRRNADIIAVMGMAPFLRERWQADNRAFVREQRSASDVSSGFGVASKVLRMLLQSGILAVGAWLVINEQATPGIIIAGSILSARALAPVDLAIANWKGFIAARQSRRRLEKTLALLPDTAARMDLPAPHALLSVERVGAIPPEADEPVLQDIAFTLAAGSGLGVIGASGSGKSSLARLLVGLWRPFKGAIRLDGATLDQWPAAALARHIGYMPQSIELLDGTIAENIASFDPEATSGKIIAAARSARIHDLVVSLPDGYSTEVGETGRQLSAGQKQRIALARALYGDPFLVVLDEPNSNLDSEGEDALTAAILGVRERGGVAVIIAHRPSALYAVDKVLMITDGRQQAFGPKEEVLAKVLRPVGGMAGALKVVQGAETGKA</sequence>
<dbReference type="InterPro" id="IPR039421">
    <property type="entry name" value="Type_1_exporter"/>
</dbReference>